<dbReference type="Proteomes" id="UP000821865">
    <property type="component" value="Chromosome 7"/>
</dbReference>
<sequence length="301" mass="34398">MAATDHEVSLKTGDFVRKFGTDVVAIVTRTGDENPTFTLKQMKCTVEQEMPGLTISTSSIDRLLDAHTYSVKLATQRPVDRSRSDVESKRKEYAQWLQTNGPWVCQFYIDETNYNIWCSRKFGHAKKGMTALQTTTSTKGPNINIVAFTSANGVLLWRIVERVHWIVFNGFLADMSAQFDLEEPETKAVFIFDSAPAHNRAEQANRVSSNHCIKWLPPYSPFFNPIEEVFFKFKGQLKEHLRERRDSGLVTPQGVTQKEHRRSSLVNSAQHGMLLVQRMECAAFDRHNFSFVQAALREEDM</sequence>
<keyword evidence="2" id="KW-1185">Reference proteome</keyword>
<name>A0ACB8CCR6_DERSI</name>
<protein>
    <submittedName>
        <fullName evidence="1">Uncharacterized protein</fullName>
    </submittedName>
</protein>
<accession>A0ACB8CCR6</accession>
<organism evidence="1 2">
    <name type="scientific">Dermacentor silvarum</name>
    <name type="common">Tick</name>
    <dbReference type="NCBI Taxonomy" id="543639"/>
    <lineage>
        <taxon>Eukaryota</taxon>
        <taxon>Metazoa</taxon>
        <taxon>Ecdysozoa</taxon>
        <taxon>Arthropoda</taxon>
        <taxon>Chelicerata</taxon>
        <taxon>Arachnida</taxon>
        <taxon>Acari</taxon>
        <taxon>Parasitiformes</taxon>
        <taxon>Ixodida</taxon>
        <taxon>Ixodoidea</taxon>
        <taxon>Ixodidae</taxon>
        <taxon>Rhipicephalinae</taxon>
        <taxon>Dermacentor</taxon>
    </lineage>
</organism>
<dbReference type="EMBL" id="CM023476">
    <property type="protein sequence ID" value="KAH7940534.1"/>
    <property type="molecule type" value="Genomic_DNA"/>
</dbReference>
<proteinExistence type="predicted"/>
<evidence type="ECO:0000313" key="1">
    <source>
        <dbReference type="EMBL" id="KAH7940534.1"/>
    </source>
</evidence>
<gene>
    <name evidence="1" type="ORF">HPB49_001481</name>
</gene>
<comment type="caution">
    <text evidence="1">The sequence shown here is derived from an EMBL/GenBank/DDBJ whole genome shotgun (WGS) entry which is preliminary data.</text>
</comment>
<evidence type="ECO:0000313" key="2">
    <source>
        <dbReference type="Proteomes" id="UP000821865"/>
    </source>
</evidence>
<reference evidence="1" key="1">
    <citation type="submission" date="2020-05" db="EMBL/GenBank/DDBJ databases">
        <title>Large-scale comparative analyses of tick genomes elucidate their genetic diversity and vector capacities.</title>
        <authorList>
            <person name="Jia N."/>
            <person name="Wang J."/>
            <person name="Shi W."/>
            <person name="Du L."/>
            <person name="Sun Y."/>
            <person name="Zhan W."/>
            <person name="Jiang J."/>
            <person name="Wang Q."/>
            <person name="Zhang B."/>
            <person name="Ji P."/>
            <person name="Sakyi L.B."/>
            <person name="Cui X."/>
            <person name="Yuan T."/>
            <person name="Jiang B."/>
            <person name="Yang W."/>
            <person name="Lam T.T.-Y."/>
            <person name="Chang Q."/>
            <person name="Ding S."/>
            <person name="Wang X."/>
            <person name="Zhu J."/>
            <person name="Ruan X."/>
            <person name="Zhao L."/>
            <person name="Wei J."/>
            <person name="Que T."/>
            <person name="Du C."/>
            <person name="Cheng J."/>
            <person name="Dai P."/>
            <person name="Han X."/>
            <person name="Huang E."/>
            <person name="Gao Y."/>
            <person name="Liu J."/>
            <person name="Shao H."/>
            <person name="Ye R."/>
            <person name="Li L."/>
            <person name="Wei W."/>
            <person name="Wang X."/>
            <person name="Wang C."/>
            <person name="Yang T."/>
            <person name="Huo Q."/>
            <person name="Li W."/>
            <person name="Guo W."/>
            <person name="Chen H."/>
            <person name="Zhou L."/>
            <person name="Ni X."/>
            <person name="Tian J."/>
            <person name="Zhou Y."/>
            <person name="Sheng Y."/>
            <person name="Liu T."/>
            <person name="Pan Y."/>
            <person name="Xia L."/>
            <person name="Li J."/>
            <person name="Zhao F."/>
            <person name="Cao W."/>
        </authorList>
    </citation>
    <scope>NUCLEOTIDE SEQUENCE</scope>
    <source>
        <strain evidence="1">Dsil-2018</strain>
    </source>
</reference>